<dbReference type="InterPro" id="IPR004147">
    <property type="entry name" value="ABC1_dom"/>
</dbReference>
<keyword evidence="4" id="KW-0067">ATP-binding</keyword>
<keyword evidence="3" id="KW-0547">Nucleotide-binding</keyword>
<dbReference type="PANTHER" id="PTHR43851">
    <property type="match status" value="1"/>
</dbReference>
<dbReference type="Proteomes" id="UP000261811">
    <property type="component" value="Unassembled WGS sequence"/>
</dbReference>
<dbReference type="CDD" id="cd13970">
    <property type="entry name" value="ABC1_ADCK3"/>
    <property type="match status" value="1"/>
</dbReference>
<feature type="domain" description="ABC1 atypical kinase-like" evidence="6">
    <location>
        <begin position="90"/>
        <end position="318"/>
    </location>
</feature>
<evidence type="ECO:0000256" key="2">
    <source>
        <dbReference type="ARBA" id="ARBA00022679"/>
    </source>
</evidence>
<dbReference type="AlphaFoldDB" id="A0A372JCI4"/>
<organism evidence="7 8">
    <name type="scientific">Actinomadura logoneensis</name>
    <dbReference type="NCBI Taxonomy" id="2293572"/>
    <lineage>
        <taxon>Bacteria</taxon>
        <taxon>Bacillati</taxon>
        <taxon>Actinomycetota</taxon>
        <taxon>Actinomycetes</taxon>
        <taxon>Streptosporangiales</taxon>
        <taxon>Thermomonosporaceae</taxon>
        <taxon>Actinomadura</taxon>
    </lineage>
</organism>
<feature type="region of interest" description="Disordered" evidence="5">
    <location>
        <begin position="430"/>
        <end position="462"/>
    </location>
</feature>
<gene>
    <name evidence="7" type="ORF">DZF91_31425</name>
</gene>
<keyword evidence="8" id="KW-1185">Reference proteome</keyword>
<evidence type="ECO:0000256" key="5">
    <source>
        <dbReference type="SAM" id="MobiDB-lite"/>
    </source>
</evidence>
<dbReference type="GO" id="GO:0016301">
    <property type="term" value="F:kinase activity"/>
    <property type="evidence" value="ECO:0007669"/>
    <property type="project" value="UniProtKB-KW"/>
</dbReference>
<evidence type="ECO:0000313" key="8">
    <source>
        <dbReference type="Proteomes" id="UP000261811"/>
    </source>
</evidence>
<dbReference type="PANTHER" id="PTHR43851:SF3">
    <property type="entry name" value="COENZYME Q8"/>
    <property type="match status" value="1"/>
</dbReference>
<protein>
    <submittedName>
        <fullName evidence="7">AarF/ABC1/UbiB kinase family protein</fullName>
    </submittedName>
</protein>
<feature type="compositionally biased region" description="Gly residues" evidence="5">
    <location>
        <begin position="434"/>
        <end position="443"/>
    </location>
</feature>
<dbReference type="GO" id="GO:0005524">
    <property type="term" value="F:ATP binding"/>
    <property type="evidence" value="ECO:0007669"/>
    <property type="project" value="UniProtKB-KW"/>
</dbReference>
<proteinExistence type="inferred from homology"/>
<dbReference type="Pfam" id="PF03109">
    <property type="entry name" value="ABC1"/>
    <property type="match status" value="1"/>
</dbReference>
<evidence type="ECO:0000313" key="7">
    <source>
        <dbReference type="EMBL" id="RFU37717.1"/>
    </source>
</evidence>
<keyword evidence="7" id="KW-0418">Kinase</keyword>
<feature type="compositionally biased region" description="Acidic residues" evidence="5">
    <location>
        <begin position="449"/>
        <end position="462"/>
    </location>
</feature>
<dbReference type="EMBL" id="QURH01000931">
    <property type="protein sequence ID" value="RFU37717.1"/>
    <property type="molecule type" value="Genomic_DNA"/>
</dbReference>
<sequence length="462" mass="49519">MPRRAVTRTAKLASLPLGFAGRTALGLGKRTLGRPAEAVALEVQRRTAEQLFTVLGELKGGAMKVGQLLSIFEAGLPDELAAPFRASLTRLQEAAPPMPAATTHRVLAEGLGPDWRDRFASFDDRPAAAASIGQVHKAVWADGRTVAVKVQYPGAGAALMSDFNQISRLSRLINPLFPGVEAKPVIADLRRRLEKELDYTDEAAAQTAFHDAYAGDPDFAVPAVVAQSGNVLVTEWLDGTPLSRVIASGTKEERDRAGVLLFRFLLSGPSRCGLIHIDPHPGNFRLLADGRLGVMDFGGAARVSDELLWSLGRMVAIGTGGDPEEMVANAVEEGFLAPDADVDPEQFADLVVPHATPFTRETFQYTREWLRRETGRSLAMATDMRPGSLARQLRLPPQYLAVWRAMAGCGGVLCQLEAEGRFRDEALRWLPGFADGGPGGGSAPGDESAPQDDPDPEVEAAS</sequence>
<dbReference type="InterPro" id="IPR051409">
    <property type="entry name" value="Atypical_kinase_ADCK"/>
</dbReference>
<comment type="similarity">
    <text evidence="1">Belongs to the protein kinase superfamily. ADCK protein kinase family.</text>
</comment>
<evidence type="ECO:0000256" key="1">
    <source>
        <dbReference type="ARBA" id="ARBA00009670"/>
    </source>
</evidence>
<reference evidence="7 8" key="1">
    <citation type="submission" date="2018-08" db="EMBL/GenBank/DDBJ databases">
        <title>Actinomadura jelena sp. nov., a novel Actinomycete isolated from soil in Chad.</title>
        <authorList>
            <person name="Shi L."/>
        </authorList>
    </citation>
    <scope>NUCLEOTIDE SEQUENCE [LARGE SCALE GENOMIC DNA]</scope>
    <source>
        <strain evidence="7 8">NEAU-G17</strain>
    </source>
</reference>
<comment type="caution">
    <text evidence="7">The sequence shown here is derived from an EMBL/GenBank/DDBJ whole genome shotgun (WGS) entry which is preliminary data.</text>
</comment>
<name>A0A372JCI4_9ACTN</name>
<accession>A0A372JCI4</accession>
<evidence type="ECO:0000259" key="6">
    <source>
        <dbReference type="Pfam" id="PF03109"/>
    </source>
</evidence>
<dbReference type="InterPro" id="IPR011009">
    <property type="entry name" value="Kinase-like_dom_sf"/>
</dbReference>
<dbReference type="SUPFAM" id="SSF56112">
    <property type="entry name" value="Protein kinase-like (PK-like)"/>
    <property type="match status" value="1"/>
</dbReference>
<evidence type="ECO:0000256" key="4">
    <source>
        <dbReference type="ARBA" id="ARBA00022840"/>
    </source>
</evidence>
<dbReference type="InterPro" id="IPR034646">
    <property type="entry name" value="ADCK3_dom"/>
</dbReference>
<evidence type="ECO:0000256" key="3">
    <source>
        <dbReference type="ARBA" id="ARBA00022741"/>
    </source>
</evidence>
<dbReference type="OrthoDB" id="9795390at2"/>
<keyword evidence="2" id="KW-0808">Transferase</keyword>